<dbReference type="EMBL" id="LVLJ01002730">
    <property type="protein sequence ID" value="OAE23925.1"/>
    <property type="molecule type" value="Genomic_DNA"/>
</dbReference>
<dbReference type="InterPro" id="IPR036962">
    <property type="entry name" value="Glyco_hydro_3_N_sf"/>
</dbReference>
<dbReference type="PANTHER" id="PTHR42721">
    <property type="entry name" value="SUGAR HYDROLASE-RELATED"/>
    <property type="match status" value="1"/>
</dbReference>
<protein>
    <recommendedName>
        <fullName evidence="5">Fibronectin type III-like domain-containing protein</fullName>
    </recommendedName>
</protein>
<dbReference type="SUPFAM" id="SSF52279">
    <property type="entry name" value="Beta-D-glucan exohydrolase, C-terminal domain"/>
    <property type="match status" value="1"/>
</dbReference>
<dbReference type="SUPFAM" id="SSF51445">
    <property type="entry name" value="(Trans)glycosidases"/>
    <property type="match status" value="1"/>
</dbReference>
<dbReference type="InterPro" id="IPR036881">
    <property type="entry name" value="Glyco_hydro_3_C_sf"/>
</dbReference>
<dbReference type="Gene3D" id="3.40.50.1700">
    <property type="entry name" value="Glycoside hydrolase family 3 C-terminal domain"/>
    <property type="match status" value="1"/>
</dbReference>
<gene>
    <name evidence="6" type="ORF">AXG93_1217s1370</name>
</gene>
<dbReference type="FunFam" id="3.40.50.1700:FF:000001">
    <property type="entry name" value="probable beta-D-xylosidase 2"/>
    <property type="match status" value="1"/>
</dbReference>
<sequence>MAAIKACSIWRGFTVSGSPPASRVHEYLAVAGAHDMTAPLRLCCQLNSKPSHWYFVWTFKQRPALTERRMKSHVLVTAVLLLIQHLLAQKTNGDSSRSSYACTSRESKSYSFCDKALSIDERVADLISRLSLEEKISQLGNGADAISSVDVPAYQWWGEALHGVAYCPSVHWDGPVKGATSFPMPISLAASFNKSLWNKIGQVISTEGRAMHNLGQSGLTFWSPVINLVRDPRWGRVQETPGEDPYLIGQYSVYFVRGMQEAKDYDPSNEDDNENENFALKTSACCKHYTAYDLDNWQGVERYDFDAKVTIQDLADTYNPPFQSCVEEGRASCLMCSYNKVNGVPTCADPELLKGTVREKWGLRGYIVTDCDSLLVMYDESRYSKGPAEAIATAMLAGLDLNCGATIKTYGASAVQQRLISEADIDRALNNTFTVLMRLGIFDGNPLDQPYGRLGDDHICSEEHQDLATEAAVQGMVLLKNDEDTLPLSSRHIKTLAIIGPNADDTKYTMLGNYAGRPCTYITPLQGLSTYEINNVIFEPGCSSIDCSSDEKIEDALSAAKKADVVILVMGLDQDLERETFDRNSLKLPGKQELLVSSVANVSNGPVVLVLICGGPLDISWAKNDSRIQSILWMGYPGQAGGLALAQIVFGDRNPVGRLPVTWYPESITDWPMTCMNMRPDPHTGYPGRTHRFYNGPTVYEFGYGMTYSKSTTMEVTGPTNFTAPALFQQACYHKRFTAEQNDSTGCSPSDLVACLEASLPINITVKNRGPRAVTEVALVYHVPPRAGENGTQLKELIAFERTEVQPFSSKKIHLIINLCHHTSTVKSDGKRSLQLGTHKVVVSPGSGTSAEHRFYVH</sequence>
<dbReference type="InterPro" id="IPR001764">
    <property type="entry name" value="Glyco_hydro_3_N"/>
</dbReference>
<keyword evidence="3" id="KW-0378">Hydrolase</keyword>
<comment type="caution">
    <text evidence="6">The sequence shown here is derived from an EMBL/GenBank/DDBJ whole genome shotgun (WGS) entry which is preliminary data.</text>
</comment>
<dbReference type="InterPro" id="IPR026891">
    <property type="entry name" value="Fn3-like"/>
</dbReference>
<keyword evidence="7" id="KW-1185">Reference proteome</keyword>
<keyword evidence="4" id="KW-0326">Glycosidase</keyword>
<feature type="domain" description="Fibronectin type III-like" evidence="5">
    <location>
        <begin position="776"/>
        <end position="847"/>
    </location>
</feature>
<dbReference type="InterPro" id="IPR017853">
    <property type="entry name" value="GH"/>
</dbReference>
<dbReference type="SMART" id="SM01217">
    <property type="entry name" value="Fn3_like"/>
    <property type="match status" value="1"/>
</dbReference>
<evidence type="ECO:0000313" key="6">
    <source>
        <dbReference type="EMBL" id="OAE23925.1"/>
    </source>
</evidence>
<dbReference type="GO" id="GO:0031222">
    <property type="term" value="P:arabinan catabolic process"/>
    <property type="evidence" value="ECO:0007669"/>
    <property type="project" value="TreeGrafter"/>
</dbReference>
<dbReference type="Gene3D" id="3.20.20.300">
    <property type="entry name" value="Glycoside hydrolase, family 3, N-terminal domain"/>
    <property type="match status" value="1"/>
</dbReference>
<dbReference type="InterPro" id="IPR044993">
    <property type="entry name" value="BXL"/>
</dbReference>
<evidence type="ECO:0000256" key="3">
    <source>
        <dbReference type="ARBA" id="ARBA00022801"/>
    </source>
</evidence>
<comment type="similarity">
    <text evidence="1">Belongs to the glycosyl hydrolase 3 family.</text>
</comment>
<dbReference type="InterPro" id="IPR013783">
    <property type="entry name" value="Ig-like_fold"/>
</dbReference>
<evidence type="ECO:0000259" key="5">
    <source>
        <dbReference type="SMART" id="SM01217"/>
    </source>
</evidence>
<dbReference type="PANTHER" id="PTHR42721:SF3">
    <property type="entry name" value="BETA-D-XYLOSIDASE 5-RELATED"/>
    <property type="match status" value="1"/>
</dbReference>
<dbReference type="InterPro" id="IPR002772">
    <property type="entry name" value="Glyco_hydro_3_C"/>
</dbReference>
<dbReference type="GO" id="GO:0009044">
    <property type="term" value="F:xylan 1,4-beta-xylosidase activity"/>
    <property type="evidence" value="ECO:0007669"/>
    <property type="project" value="InterPro"/>
</dbReference>
<dbReference type="Proteomes" id="UP000077202">
    <property type="component" value="Unassembled WGS sequence"/>
</dbReference>
<evidence type="ECO:0000256" key="4">
    <source>
        <dbReference type="ARBA" id="ARBA00023295"/>
    </source>
</evidence>
<dbReference type="GO" id="GO:0045493">
    <property type="term" value="P:xylan catabolic process"/>
    <property type="evidence" value="ECO:0007669"/>
    <property type="project" value="InterPro"/>
</dbReference>
<evidence type="ECO:0000256" key="2">
    <source>
        <dbReference type="ARBA" id="ARBA00022729"/>
    </source>
</evidence>
<dbReference type="Pfam" id="PF01915">
    <property type="entry name" value="Glyco_hydro_3_C"/>
    <property type="match status" value="1"/>
</dbReference>
<keyword evidence="2" id="KW-0732">Signal</keyword>
<evidence type="ECO:0000256" key="1">
    <source>
        <dbReference type="ARBA" id="ARBA00005336"/>
    </source>
</evidence>
<organism evidence="6 7">
    <name type="scientific">Marchantia polymorpha subsp. ruderalis</name>
    <dbReference type="NCBI Taxonomy" id="1480154"/>
    <lineage>
        <taxon>Eukaryota</taxon>
        <taxon>Viridiplantae</taxon>
        <taxon>Streptophyta</taxon>
        <taxon>Embryophyta</taxon>
        <taxon>Marchantiophyta</taxon>
        <taxon>Marchantiopsida</taxon>
        <taxon>Marchantiidae</taxon>
        <taxon>Marchantiales</taxon>
        <taxon>Marchantiaceae</taxon>
        <taxon>Marchantia</taxon>
    </lineage>
</organism>
<proteinExistence type="inferred from homology"/>
<reference evidence="6" key="1">
    <citation type="submission" date="2016-03" db="EMBL/GenBank/DDBJ databases">
        <title>Mechanisms controlling the formation of the plant cell surface in tip-growing cells are functionally conserved among land plants.</title>
        <authorList>
            <person name="Honkanen S."/>
            <person name="Jones V.A."/>
            <person name="Morieri G."/>
            <person name="Champion C."/>
            <person name="Hetherington A.J."/>
            <person name="Kelly S."/>
            <person name="Saint-Marcoux D."/>
            <person name="Proust H."/>
            <person name="Prescott H."/>
            <person name="Dolan L."/>
        </authorList>
    </citation>
    <scope>NUCLEOTIDE SEQUENCE [LARGE SCALE GENOMIC DNA]</scope>
    <source>
        <tissue evidence="6">Whole gametophyte</tissue>
    </source>
</reference>
<dbReference type="AlphaFoldDB" id="A0A176VUW0"/>
<dbReference type="Gene3D" id="2.60.40.10">
    <property type="entry name" value="Immunoglobulins"/>
    <property type="match status" value="1"/>
</dbReference>
<evidence type="ECO:0000313" key="7">
    <source>
        <dbReference type="Proteomes" id="UP000077202"/>
    </source>
</evidence>
<dbReference type="GO" id="GO:0046556">
    <property type="term" value="F:alpha-L-arabinofuranosidase activity"/>
    <property type="evidence" value="ECO:0007669"/>
    <property type="project" value="TreeGrafter"/>
</dbReference>
<dbReference type="Pfam" id="PF00933">
    <property type="entry name" value="Glyco_hydro_3"/>
    <property type="match status" value="1"/>
</dbReference>
<name>A0A176VUW0_MARPO</name>
<accession>A0A176VUW0</accession>